<evidence type="ECO:0000313" key="2">
    <source>
        <dbReference type="EMBL" id="MFB2876847.1"/>
    </source>
</evidence>
<organism evidence="2 3">
    <name type="scientific">Floridaenema aerugineum BLCC-F46</name>
    <dbReference type="NCBI Taxonomy" id="3153654"/>
    <lineage>
        <taxon>Bacteria</taxon>
        <taxon>Bacillati</taxon>
        <taxon>Cyanobacteriota</taxon>
        <taxon>Cyanophyceae</taxon>
        <taxon>Oscillatoriophycideae</taxon>
        <taxon>Aerosakkonematales</taxon>
        <taxon>Aerosakkonemataceae</taxon>
        <taxon>Floridanema</taxon>
        <taxon>Floridanema aerugineum</taxon>
    </lineage>
</organism>
<reference evidence="2 3" key="1">
    <citation type="submission" date="2024-09" db="EMBL/GenBank/DDBJ databases">
        <title>Floridaenema gen nov. (Aerosakkonemataceae, Aerosakkonematales ord. nov., Cyanobacteria) from benthic tropical and subtropical fresh waters, with the description of four new species.</title>
        <authorList>
            <person name="Moretto J.A."/>
            <person name="Berthold D.E."/>
            <person name="Lefler F.W."/>
            <person name="Huang I.-S."/>
            <person name="Laughinghouse H. IV."/>
        </authorList>
    </citation>
    <scope>NUCLEOTIDE SEQUENCE [LARGE SCALE GENOMIC DNA]</scope>
    <source>
        <strain evidence="2 3">BLCC-F46</strain>
    </source>
</reference>
<dbReference type="PANTHER" id="PTHR35861:SF1">
    <property type="entry name" value="PHAGE TAIL SHEATH PROTEIN"/>
    <property type="match status" value="1"/>
</dbReference>
<protein>
    <recommendedName>
        <fullName evidence="4">Tail sheath protein</fullName>
    </recommendedName>
</protein>
<dbReference type="Proteomes" id="UP001576774">
    <property type="component" value="Unassembled WGS sequence"/>
</dbReference>
<gene>
    <name evidence="2" type="ORF">ACE1CC_08125</name>
</gene>
<evidence type="ECO:0008006" key="4">
    <source>
        <dbReference type="Google" id="ProtNLM"/>
    </source>
</evidence>
<name>A0ABV4X245_9CYAN</name>
<evidence type="ECO:0000256" key="1">
    <source>
        <dbReference type="SAM" id="MobiDB-lite"/>
    </source>
</evidence>
<accession>A0ABV4X245</accession>
<proteinExistence type="predicted"/>
<feature type="region of interest" description="Disordered" evidence="1">
    <location>
        <begin position="489"/>
        <end position="525"/>
    </location>
</feature>
<comment type="caution">
    <text evidence="2">The sequence shown here is derived from an EMBL/GenBank/DDBJ whole genome shotgun (WGS) entry which is preliminary data.</text>
</comment>
<sequence>MALINSILDRSVPGVYVTEDTFGAFPAGIATHSTVYMLGFSSKVDAPVGVPALVQSTDDFYNQFGTSASTNSVALFFAQRSGLGLYFVNVATKATRTFTVATATPDEDYTITVDSPGYDVTYRAVTGDTPDSIVRNLIDLVNKNASHVMTARRTGDATGELRFASGLASVASANIALGTIQAKPSYPVVWDVVDTINSAFEPEMKQGFIIAPEFFQNFTSMADRNVLANTMESLASDPSYYWVAIADCGQDVATQTTSAGAVNLAIQERNGLQSPRGHLAFYFPYWVDARDNLVPMSASVVGVALRRYRDQGFREPPAGTAFPVYGVKDISYKVTDKIQSSLNPVGVNCGRHLSAGRGRVIYGARTVSTNPYYRFVSTRVIMNVLAGSLRGAFDSIIFSSVDGLGVLFGRIKQTAVQFCERLRLAGALFGATPDDAYLCICDLTNNPAIDLENGQVNLDVLAKPSPVMEVLNIRLSRVSLGTVLAEVASSGDRSPINNPEVNPQSAKSSQPATANPSGGGATISR</sequence>
<evidence type="ECO:0000313" key="3">
    <source>
        <dbReference type="Proteomes" id="UP001576774"/>
    </source>
</evidence>
<dbReference type="InterPro" id="IPR052042">
    <property type="entry name" value="Tail_sheath_structural"/>
</dbReference>
<dbReference type="RefSeq" id="WP_413269968.1">
    <property type="nucleotide sequence ID" value="NZ_JBHFNQ010000064.1"/>
</dbReference>
<dbReference type="PANTHER" id="PTHR35861">
    <property type="match status" value="1"/>
</dbReference>
<keyword evidence="3" id="KW-1185">Reference proteome</keyword>
<feature type="compositionally biased region" description="Polar residues" evidence="1">
    <location>
        <begin position="491"/>
        <end position="516"/>
    </location>
</feature>
<dbReference type="EMBL" id="JBHFNQ010000064">
    <property type="protein sequence ID" value="MFB2876847.1"/>
    <property type="molecule type" value="Genomic_DNA"/>
</dbReference>